<dbReference type="PROSITE" id="PS50287">
    <property type="entry name" value="SRCR_2"/>
    <property type="match status" value="1"/>
</dbReference>
<evidence type="ECO:0000256" key="15">
    <source>
        <dbReference type="SAM" id="MobiDB-lite"/>
    </source>
</evidence>
<keyword evidence="6" id="KW-0732">Signal</keyword>
<dbReference type="GO" id="GO:0005581">
    <property type="term" value="C:collagen trimer"/>
    <property type="evidence" value="ECO:0007669"/>
    <property type="project" value="UniProtKB-KW"/>
</dbReference>
<dbReference type="Pfam" id="PF00386">
    <property type="entry name" value="C1q"/>
    <property type="match status" value="1"/>
</dbReference>
<evidence type="ECO:0000256" key="6">
    <source>
        <dbReference type="ARBA" id="ARBA00022729"/>
    </source>
</evidence>
<evidence type="ECO:0000256" key="7">
    <source>
        <dbReference type="ARBA" id="ARBA00022968"/>
    </source>
</evidence>
<evidence type="ECO:0000256" key="9">
    <source>
        <dbReference type="ARBA" id="ARBA00023119"/>
    </source>
</evidence>
<keyword evidence="7" id="KW-0735">Signal-anchor</keyword>
<dbReference type="FunFam" id="3.10.250.10:FF:000011">
    <property type="entry name" value="Scavenger receptor class A member 5"/>
    <property type="match status" value="1"/>
</dbReference>
<accession>A0A556TW23</accession>
<dbReference type="AlphaFoldDB" id="A0A556TW23"/>
<keyword evidence="8 16" id="KW-1133">Transmembrane helix</keyword>
<comment type="subcellular location">
    <subcellularLocation>
        <location evidence="2">Membrane</location>
        <topology evidence="2">Single-pass type II membrane protein</topology>
    </subcellularLocation>
    <subcellularLocation>
        <location evidence="1">Secreted</location>
        <location evidence="1">Extracellular space</location>
        <location evidence="1">Extracellular matrix</location>
    </subcellularLocation>
</comment>
<reference evidence="19 20" key="1">
    <citation type="journal article" date="2019" name="Genome Biol. Evol.">
        <title>Whole-Genome Sequencing of the Giant Devil Catfish, Bagarius yarrelli.</title>
        <authorList>
            <person name="Jiang W."/>
            <person name="Lv Y."/>
            <person name="Cheng L."/>
            <person name="Yang K."/>
            <person name="Chao B."/>
            <person name="Wang X."/>
            <person name="Li Y."/>
            <person name="Pan X."/>
            <person name="You X."/>
            <person name="Zhang Y."/>
            <person name="Yang J."/>
            <person name="Li J."/>
            <person name="Zhang X."/>
            <person name="Liu S."/>
            <person name="Sun C."/>
            <person name="Yang J."/>
            <person name="Shi Q."/>
        </authorList>
    </citation>
    <scope>NUCLEOTIDE SEQUENCE [LARGE SCALE GENOMIC DNA]</scope>
    <source>
        <strain evidence="19">JWS20170419001</strain>
        <tissue evidence="19">Muscle</tissue>
    </source>
</reference>
<evidence type="ECO:0000256" key="3">
    <source>
        <dbReference type="ARBA" id="ARBA00022525"/>
    </source>
</evidence>
<keyword evidence="3" id="KW-0964">Secreted</keyword>
<dbReference type="PANTHER" id="PTHR15427">
    <property type="entry name" value="EMILIN ELASTIN MICROFIBRIL INTERFACE-LOCATED PROTEIN ELASTIN MICROFIBRIL INTERFACER"/>
    <property type="match status" value="1"/>
</dbReference>
<dbReference type="PRINTS" id="PR00007">
    <property type="entry name" value="COMPLEMNTC1Q"/>
</dbReference>
<keyword evidence="11 14" id="KW-1015">Disulfide bond</keyword>
<keyword evidence="9" id="KW-0176">Collagen</keyword>
<evidence type="ECO:0000256" key="11">
    <source>
        <dbReference type="ARBA" id="ARBA00023157"/>
    </source>
</evidence>
<evidence type="ECO:0000313" key="19">
    <source>
        <dbReference type="EMBL" id="TSK92864.1"/>
    </source>
</evidence>
<feature type="domain" description="SRCR" evidence="17">
    <location>
        <begin position="579"/>
        <end position="675"/>
    </location>
</feature>
<dbReference type="InterPro" id="IPR008983">
    <property type="entry name" value="Tumour_necrosis_fac-like_dom"/>
</dbReference>
<dbReference type="Proteomes" id="UP000319801">
    <property type="component" value="Unassembled WGS sequence"/>
</dbReference>
<evidence type="ECO:0000256" key="13">
    <source>
        <dbReference type="ARBA" id="ARBA00023180"/>
    </source>
</evidence>
<dbReference type="OrthoDB" id="10037288at2759"/>
<evidence type="ECO:0000259" key="17">
    <source>
        <dbReference type="PROSITE" id="PS50287"/>
    </source>
</evidence>
<feature type="region of interest" description="Disordered" evidence="15">
    <location>
        <begin position="187"/>
        <end position="249"/>
    </location>
</feature>
<keyword evidence="20" id="KW-1185">Reference proteome</keyword>
<evidence type="ECO:0000256" key="1">
    <source>
        <dbReference type="ARBA" id="ARBA00004498"/>
    </source>
</evidence>
<name>A0A556TW23_BAGYA</name>
<dbReference type="PRINTS" id="PR00258">
    <property type="entry name" value="SPERACTRCPTR"/>
</dbReference>
<feature type="compositionally biased region" description="Pro residues" evidence="15">
    <location>
        <begin position="210"/>
        <end position="230"/>
    </location>
</feature>
<evidence type="ECO:0000256" key="8">
    <source>
        <dbReference type="ARBA" id="ARBA00022989"/>
    </source>
</evidence>
<dbReference type="SUPFAM" id="SSF56487">
    <property type="entry name" value="SRCR-like"/>
    <property type="match status" value="1"/>
</dbReference>
<organism evidence="19 20">
    <name type="scientific">Bagarius yarrelli</name>
    <name type="common">Goonch</name>
    <name type="synonym">Bagrus yarrelli</name>
    <dbReference type="NCBI Taxonomy" id="175774"/>
    <lineage>
        <taxon>Eukaryota</taxon>
        <taxon>Metazoa</taxon>
        <taxon>Chordata</taxon>
        <taxon>Craniata</taxon>
        <taxon>Vertebrata</taxon>
        <taxon>Euteleostomi</taxon>
        <taxon>Actinopterygii</taxon>
        <taxon>Neopterygii</taxon>
        <taxon>Teleostei</taxon>
        <taxon>Ostariophysi</taxon>
        <taxon>Siluriformes</taxon>
        <taxon>Sisoridae</taxon>
        <taxon>Sisorinae</taxon>
        <taxon>Bagarius</taxon>
    </lineage>
</organism>
<feature type="compositionally biased region" description="Low complexity" evidence="15">
    <location>
        <begin position="551"/>
        <end position="567"/>
    </location>
</feature>
<dbReference type="PANTHER" id="PTHR15427:SF52">
    <property type="entry name" value="C1Q DOMAIN-CONTAINING PROTEIN"/>
    <property type="match status" value="1"/>
</dbReference>
<dbReference type="Gene3D" id="2.60.120.40">
    <property type="match status" value="1"/>
</dbReference>
<feature type="disulfide bond" evidence="14">
    <location>
        <begin position="644"/>
        <end position="654"/>
    </location>
</feature>
<evidence type="ECO:0000256" key="12">
    <source>
        <dbReference type="ARBA" id="ARBA00023170"/>
    </source>
</evidence>
<dbReference type="InterPro" id="IPR036772">
    <property type="entry name" value="SRCR-like_dom_sf"/>
</dbReference>
<dbReference type="GO" id="GO:0016020">
    <property type="term" value="C:membrane"/>
    <property type="evidence" value="ECO:0007669"/>
    <property type="project" value="UniProtKB-SubCell"/>
</dbReference>
<dbReference type="Pfam" id="PF01391">
    <property type="entry name" value="Collagen"/>
    <property type="match status" value="2"/>
</dbReference>
<proteinExistence type="predicted"/>
<keyword evidence="12" id="KW-0675">Receptor</keyword>
<keyword evidence="13" id="KW-0325">Glycoprotein</keyword>
<evidence type="ECO:0000256" key="14">
    <source>
        <dbReference type="PROSITE-ProRule" id="PRU00196"/>
    </source>
</evidence>
<dbReference type="InterPro" id="IPR050392">
    <property type="entry name" value="Collagen/C1q_domain"/>
</dbReference>
<gene>
    <name evidence="19" type="ORF">Baya_5578</name>
</gene>
<evidence type="ECO:0000256" key="5">
    <source>
        <dbReference type="ARBA" id="ARBA00022692"/>
    </source>
</evidence>
<keyword evidence="4" id="KW-0272">Extracellular matrix</keyword>
<dbReference type="InterPro" id="IPR001190">
    <property type="entry name" value="SRCR"/>
</dbReference>
<dbReference type="PROSITE" id="PS50871">
    <property type="entry name" value="C1Q"/>
    <property type="match status" value="1"/>
</dbReference>
<feature type="domain" description="C1q" evidence="18">
    <location>
        <begin position="255"/>
        <end position="407"/>
    </location>
</feature>
<feature type="region of interest" description="Disordered" evidence="15">
    <location>
        <begin position="411"/>
        <end position="577"/>
    </location>
</feature>
<evidence type="ECO:0000256" key="16">
    <source>
        <dbReference type="SAM" id="Phobius"/>
    </source>
</evidence>
<evidence type="ECO:0000313" key="20">
    <source>
        <dbReference type="Proteomes" id="UP000319801"/>
    </source>
</evidence>
<keyword evidence="10 16" id="KW-0472">Membrane</keyword>
<dbReference type="InterPro" id="IPR008160">
    <property type="entry name" value="Collagen"/>
</dbReference>
<evidence type="ECO:0000259" key="18">
    <source>
        <dbReference type="PROSITE" id="PS50871"/>
    </source>
</evidence>
<feature type="transmembrane region" description="Helical" evidence="16">
    <location>
        <begin position="129"/>
        <end position="151"/>
    </location>
</feature>
<evidence type="ECO:0000256" key="4">
    <source>
        <dbReference type="ARBA" id="ARBA00022530"/>
    </source>
</evidence>
<keyword evidence="5 16" id="KW-0812">Transmembrane</keyword>
<comment type="caution">
    <text evidence="19">The sequence shown here is derived from an EMBL/GenBank/DDBJ whole genome shotgun (WGS) entry which is preliminary data.</text>
</comment>
<protein>
    <submittedName>
        <fullName evidence="19">Complement C1q-like protein 2</fullName>
    </submittedName>
</protein>
<dbReference type="EMBL" id="VCAZ01000023">
    <property type="protein sequence ID" value="TSK92864.1"/>
    <property type="molecule type" value="Genomic_DNA"/>
</dbReference>
<dbReference type="SUPFAM" id="SSF49842">
    <property type="entry name" value="TNF-like"/>
    <property type="match status" value="1"/>
</dbReference>
<evidence type="ECO:0000256" key="2">
    <source>
        <dbReference type="ARBA" id="ARBA00004606"/>
    </source>
</evidence>
<evidence type="ECO:0000256" key="10">
    <source>
        <dbReference type="ARBA" id="ARBA00023136"/>
    </source>
</evidence>
<feature type="transmembrane region" description="Helical" evidence="16">
    <location>
        <begin position="20"/>
        <end position="41"/>
    </location>
</feature>
<dbReference type="InterPro" id="IPR001073">
    <property type="entry name" value="C1q_dom"/>
</dbReference>
<dbReference type="Gene3D" id="3.10.250.10">
    <property type="entry name" value="SRCR-like domain"/>
    <property type="match status" value="1"/>
</dbReference>
<dbReference type="SMART" id="SM00202">
    <property type="entry name" value="SR"/>
    <property type="match status" value="1"/>
</dbReference>
<comment type="caution">
    <text evidence="14">Lacks conserved residue(s) required for the propagation of feature annotation.</text>
</comment>
<dbReference type="Pfam" id="PF00530">
    <property type="entry name" value="SRCR"/>
    <property type="match status" value="1"/>
</dbReference>
<sequence>MLSDGTVDDTSGPGSEHRTGCVSVLGVFVLGLGGLLSILAAGPLHAQCSVTWTVDIPCFDASSLLLVSVIGDDITATRTTPVLRFIEDISFNFSSTSTDSCEIQRSTIAPKNHASVLTRACQVLHRNRLVGTALGLVVMLVVLFVAIPLLIQSSTISAHYEMMGTCRMICDPYSPKASDAAMEVMQDLGAIPPPPPPSFSRGSKGEPGRPGKPGPRGPPGEPGPPGPRGPPGKIGFSGGPQGTARTETGEFGSAFGSVKIAFYVGLKNPHEGYEVLRFDDVVTNLGNHYDPSTGKFTCQVSGIYFFTYHVLMRGGDGTSMWADLCKNGQKMETSLNENLNKDILLCKENPLYGEEINFSSSGRYDFQTVDKKPGKSSGRTCSVLWTIFLLLLLLGLNGFLVYKANPGPPGSPGPPGVMGLQGPPGAKGSDGLPGLQGLKGDPGSPGVPGIKGEKGLNGLPGQPGTKGQPGEQGSVGPPGNIGPTGPKGSPGFPGLQGVQGPKGSPGPMGPIGLQGPPGPKGSAGEKGDRGNSTLGIPGARGPKGEQGFPGSMGQKGQKGDQGLQGPKGNKGEKASNSQVRLIGTASSGRVEVLYNLEWGTVCDDSFDLLDATVLCKMMGFHQATRIFTAAAPGTGRIWLDDLQCTGTESTIFDCRHSGIGVNNCQHSEDAGMSCS</sequence>
<dbReference type="SMART" id="SM00110">
    <property type="entry name" value="C1Q"/>
    <property type="match status" value="1"/>
</dbReference>